<name>A0ABX8V7D2_9FLAO</name>
<comment type="similarity">
    <text evidence="1 10">Belongs to the ClpA/ClpB family.</text>
</comment>
<dbReference type="InterPro" id="IPR018368">
    <property type="entry name" value="ClpA/B_CS1"/>
</dbReference>
<comment type="subcellular location">
    <subcellularLocation>
        <location evidence="11">Cytoplasm</location>
    </subcellularLocation>
</comment>
<evidence type="ECO:0000256" key="3">
    <source>
        <dbReference type="ARBA" id="ARBA00022737"/>
    </source>
</evidence>
<dbReference type="InterPro" id="IPR041546">
    <property type="entry name" value="ClpA/ClpB_AAA_lid"/>
</dbReference>
<reference evidence="13 14" key="1">
    <citation type="submission" date="2021-07" db="EMBL/GenBank/DDBJ databases">
        <title>Flavobacterium WSW3-B6 sp.nov, isolated from seaweed.</title>
        <authorList>
            <person name="Muhammad N."/>
            <person name="Ho H."/>
            <person name="Lee Y.-J."/>
            <person name="Nguyen T."/>
            <person name="Ho J."/>
            <person name="Kim S.-G."/>
        </authorList>
    </citation>
    <scope>NUCLEOTIDE SEQUENCE [LARGE SCALE GENOMIC DNA]</scope>
    <source>
        <strain evidence="13 14">WSW3-B6</strain>
    </source>
</reference>
<dbReference type="CDD" id="cd00009">
    <property type="entry name" value="AAA"/>
    <property type="match status" value="1"/>
</dbReference>
<dbReference type="SMART" id="SM00382">
    <property type="entry name" value="AAA"/>
    <property type="match status" value="2"/>
</dbReference>
<keyword evidence="3 9" id="KW-0677">Repeat</keyword>
<sequence>MNFSNFTIKSQEAIQRAQQIAQGYGHQQIENEHIVKALLEVDENVTPFILKKLNVNVNLFQQVLDSTLQSFAKVEGAEMGLSRDAGNALNEASNIARKMGDEFVTTEHLLLAIFNSKSKLAQILKDQGVNEKELKAAIEELRKGEKVTSASAEETYNSLNKYAKNLNQLANDGKLDPVIGRDEEIRRVLQILSRRTKNNPMLVGEPGVGKTAIAEGLAHRIIQGDVPENLKDKIVYSLDMGALIAGAKYKGEFEERLKSVVKEVTSADGDIVLFIDEIHTLVGAGGGDGAMDAANILKPALARGELRAIGATTLDEYQKYFEKDKALERRFQKVMVDEPDTESAVSILRGIKEKYETHHQVRIKDDAIIASVALSQRYITTRFLPDKAIDLMDEAASKIRMEINSKPEELDVLDRKIMQLEIEIEAIKREKDEVKLKSLGLELANLKEERNEIYARWKSEKDIVDNIQALKTDIEQYKAEAEKAEREGNYGKVAELRYGKIKEAQEKLDAMQQQLQENQTGQSLIKEEVTAEDIAEVVAKWTGIPVTKMLQSEREKLLQLEDELHKRVVGQEEAIEAVSDAVRRSRAGLQDQNKPIGSFLFLGTTGVGKTELAKALASYLFDDENAMTRIDMSEYQERHSVSRLVGAPPGYVGYDEGGQLTEAVRRKPYSVVLLDEIEKAHPDTFNILLQVLDEGRLTDNKGRLADFKNTIIIMTSNMGSSIIQEKFENSNGNTESAIEAAKVEVLGLLKQTVRPEFINRIDDIVMFTPLSADNIKEIVGLQLKGVTKLLAQQNITLDATPEAITYLAEKGYDPDFGARPVKRVIQKQVMNELSKQILSGKITTDSIILLDSFDGQLVFRNQENITNQNS</sequence>
<keyword evidence="4 10" id="KW-0547">Nucleotide-binding</keyword>
<dbReference type="PRINTS" id="PR00300">
    <property type="entry name" value="CLPPROTEASEA"/>
</dbReference>
<dbReference type="InterPro" id="IPR027417">
    <property type="entry name" value="P-loop_NTPase"/>
</dbReference>
<evidence type="ECO:0000256" key="8">
    <source>
        <dbReference type="ARBA" id="ARBA00026057"/>
    </source>
</evidence>
<dbReference type="InterPro" id="IPR017730">
    <property type="entry name" value="Chaperonin_ClpB"/>
</dbReference>
<dbReference type="PROSITE" id="PS51903">
    <property type="entry name" value="CLP_R"/>
    <property type="match status" value="1"/>
</dbReference>
<dbReference type="InterPro" id="IPR019489">
    <property type="entry name" value="Clp_ATPase_C"/>
</dbReference>
<dbReference type="InterPro" id="IPR001270">
    <property type="entry name" value="ClpA/B"/>
</dbReference>
<keyword evidence="11" id="KW-0346">Stress response</keyword>
<gene>
    <name evidence="11 13" type="primary">clpB</name>
    <name evidence="13" type="ORF">K1I41_10925</name>
</gene>
<comment type="subunit">
    <text evidence="8">Homohexamer. The oligomerization is ATP-dependent.</text>
</comment>
<dbReference type="PANTHER" id="PTHR11638">
    <property type="entry name" value="ATP-DEPENDENT CLP PROTEASE"/>
    <property type="match status" value="1"/>
</dbReference>
<evidence type="ECO:0000256" key="1">
    <source>
        <dbReference type="ARBA" id="ARBA00008675"/>
    </source>
</evidence>
<keyword evidence="14" id="KW-1185">Reference proteome</keyword>
<evidence type="ECO:0000256" key="4">
    <source>
        <dbReference type="ARBA" id="ARBA00022741"/>
    </source>
</evidence>
<dbReference type="Gene3D" id="3.40.50.300">
    <property type="entry name" value="P-loop containing nucleotide triphosphate hydrolases"/>
    <property type="match status" value="3"/>
</dbReference>
<evidence type="ECO:0000256" key="7">
    <source>
        <dbReference type="ARBA" id="ARBA00023186"/>
    </source>
</evidence>
<proteinExistence type="inferred from homology"/>
<accession>A0ABX8V7D2</accession>
<evidence type="ECO:0000256" key="2">
    <source>
        <dbReference type="ARBA" id="ARBA00017574"/>
    </source>
</evidence>
<dbReference type="InterPro" id="IPR003959">
    <property type="entry name" value="ATPase_AAA_core"/>
</dbReference>
<comment type="subunit">
    <text evidence="11">Homohexamer; The oligomerization is ATP-dependent.</text>
</comment>
<evidence type="ECO:0000256" key="9">
    <source>
        <dbReference type="PROSITE-ProRule" id="PRU01251"/>
    </source>
</evidence>
<dbReference type="Proteomes" id="UP000825381">
    <property type="component" value="Chromosome"/>
</dbReference>
<dbReference type="EMBL" id="CP080429">
    <property type="protein sequence ID" value="QYJ68033.1"/>
    <property type="molecule type" value="Genomic_DNA"/>
</dbReference>
<evidence type="ECO:0000256" key="10">
    <source>
        <dbReference type="RuleBase" id="RU004432"/>
    </source>
</evidence>
<dbReference type="Pfam" id="PF10431">
    <property type="entry name" value="ClpB_D2-small"/>
    <property type="match status" value="1"/>
</dbReference>
<dbReference type="InterPro" id="IPR004176">
    <property type="entry name" value="Clp_R_N"/>
</dbReference>
<dbReference type="PANTHER" id="PTHR11638:SF18">
    <property type="entry name" value="HEAT SHOCK PROTEIN 104"/>
    <property type="match status" value="1"/>
</dbReference>
<dbReference type="Pfam" id="PF00004">
    <property type="entry name" value="AAA"/>
    <property type="match status" value="1"/>
</dbReference>
<dbReference type="Pfam" id="PF02861">
    <property type="entry name" value="Clp_N"/>
    <property type="match status" value="1"/>
</dbReference>
<keyword evidence="11" id="KW-0963">Cytoplasm</keyword>
<comment type="function">
    <text evidence="11">Part of a stress-induced multi-chaperone system, it is involved in the recovery of the cell from heat-induced damage, in cooperation with DnaK, DnaJ and GrpE.</text>
</comment>
<evidence type="ECO:0000256" key="11">
    <source>
        <dbReference type="RuleBase" id="RU362034"/>
    </source>
</evidence>
<evidence type="ECO:0000256" key="5">
    <source>
        <dbReference type="ARBA" id="ARBA00022840"/>
    </source>
</evidence>
<evidence type="ECO:0000313" key="14">
    <source>
        <dbReference type="Proteomes" id="UP000825381"/>
    </source>
</evidence>
<dbReference type="Pfam" id="PF17871">
    <property type="entry name" value="AAA_lid_9"/>
    <property type="match status" value="1"/>
</dbReference>
<feature type="domain" description="Clp R" evidence="12">
    <location>
        <begin position="3"/>
        <end position="144"/>
    </location>
</feature>
<dbReference type="SMART" id="SM01086">
    <property type="entry name" value="ClpB_D2-small"/>
    <property type="match status" value="1"/>
</dbReference>
<dbReference type="InterPro" id="IPR050130">
    <property type="entry name" value="ClpA_ClpB"/>
</dbReference>
<dbReference type="PROSITE" id="PS00871">
    <property type="entry name" value="CLPAB_2"/>
    <property type="match status" value="1"/>
</dbReference>
<keyword evidence="5 10" id="KW-0067">ATP-binding</keyword>
<evidence type="ECO:0000259" key="12">
    <source>
        <dbReference type="PROSITE" id="PS51903"/>
    </source>
</evidence>
<dbReference type="SUPFAM" id="SSF52540">
    <property type="entry name" value="P-loop containing nucleoside triphosphate hydrolases"/>
    <property type="match status" value="2"/>
</dbReference>
<evidence type="ECO:0000313" key="13">
    <source>
        <dbReference type="EMBL" id="QYJ68033.1"/>
    </source>
</evidence>
<dbReference type="PROSITE" id="PS00870">
    <property type="entry name" value="CLPAB_1"/>
    <property type="match status" value="1"/>
</dbReference>
<dbReference type="InterPro" id="IPR003593">
    <property type="entry name" value="AAA+_ATPase"/>
</dbReference>
<dbReference type="RefSeq" id="WP_220640378.1">
    <property type="nucleotide sequence ID" value="NZ_CP080429.1"/>
</dbReference>
<evidence type="ECO:0000256" key="6">
    <source>
        <dbReference type="ARBA" id="ARBA00023054"/>
    </source>
</evidence>
<keyword evidence="6 11" id="KW-0175">Coiled coil</keyword>
<dbReference type="InterPro" id="IPR036628">
    <property type="entry name" value="Clp_N_dom_sf"/>
</dbReference>
<dbReference type="SUPFAM" id="SSF81923">
    <property type="entry name" value="Double Clp-N motif"/>
    <property type="match status" value="1"/>
</dbReference>
<dbReference type="NCBIfam" id="TIGR03346">
    <property type="entry name" value="chaperone_ClpB"/>
    <property type="match status" value="1"/>
</dbReference>
<keyword evidence="7 10" id="KW-0143">Chaperone</keyword>
<organism evidence="13 14">
    <name type="scientific">Flavobacterium litorale</name>
    <dbReference type="NCBI Taxonomy" id="2856519"/>
    <lineage>
        <taxon>Bacteria</taxon>
        <taxon>Pseudomonadati</taxon>
        <taxon>Bacteroidota</taxon>
        <taxon>Flavobacteriia</taxon>
        <taxon>Flavobacteriales</taxon>
        <taxon>Flavobacteriaceae</taxon>
        <taxon>Flavobacterium</taxon>
    </lineage>
</organism>
<feature type="coiled-coil region" evidence="11">
    <location>
        <begin position="410"/>
        <end position="521"/>
    </location>
</feature>
<dbReference type="CDD" id="cd19499">
    <property type="entry name" value="RecA-like_ClpB_Hsp104-like"/>
    <property type="match status" value="1"/>
</dbReference>
<dbReference type="Pfam" id="PF07724">
    <property type="entry name" value="AAA_2"/>
    <property type="match status" value="1"/>
</dbReference>
<dbReference type="Gene3D" id="1.10.1780.10">
    <property type="entry name" value="Clp, N-terminal domain"/>
    <property type="match status" value="1"/>
</dbReference>
<dbReference type="Gene3D" id="1.10.8.60">
    <property type="match status" value="1"/>
</dbReference>
<dbReference type="InterPro" id="IPR028299">
    <property type="entry name" value="ClpA/B_CS2"/>
</dbReference>
<protein>
    <recommendedName>
        <fullName evidence="2 11">Chaperone protein ClpB</fullName>
    </recommendedName>
</protein>